<keyword evidence="1" id="KW-0472">Membrane</keyword>
<gene>
    <name evidence="2" type="ORF">H8K33_17970</name>
</gene>
<feature type="transmembrane region" description="Helical" evidence="1">
    <location>
        <begin position="41"/>
        <end position="61"/>
    </location>
</feature>
<dbReference type="Proteomes" id="UP000643610">
    <property type="component" value="Unassembled WGS sequence"/>
</dbReference>
<keyword evidence="1" id="KW-1133">Transmembrane helix</keyword>
<sequence length="120" mass="14029">MSILNSMNTKIMSQVLLGIGILLSYYILMLRYGWYVDSEKAQFLTFCFFIFVALIFGLWLFFPSKILGGFFTTALFVIPPVFDEKIFVQLNKGFIPYIFVCVLLVVSSMYFRQGERRRTK</sequence>
<feature type="transmembrane region" description="Helical" evidence="1">
    <location>
        <begin position="94"/>
        <end position="111"/>
    </location>
</feature>
<reference evidence="2 3" key="1">
    <citation type="submission" date="2020-08" db="EMBL/GenBank/DDBJ databases">
        <title>Novel species isolated from subtropical streams in China.</title>
        <authorList>
            <person name="Lu H."/>
        </authorList>
    </citation>
    <scope>NUCLEOTIDE SEQUENCE [LARGE SCALE GENOMIC DNA]</scope>
    <source>
        <strain evidence="2 3">KCTC 52442</strain>
    </source>
</reference>
<evidence type="ECO:0000313" key="3">
    <source>
        <dbReference type="Proteomes" id="UP000643610"/>
    </source>
</evidence>
<evidence type="ECO:0000313" key="2">
    <source>
        <dbReference type="EMBL" id="MBC3833398.1"/>
    </source>
</evidence>
<keyword evidence="1" id="KW-0812">Transmembrane</keyword>
<name>A0ABR6XV92_9BURK</name>
<organism evidence="2 3">
    <name type="scientific">Undibacterium amnicola</name>
    <dbReference type="NCBI Taxonomy" id="1834038"/>
    <lineage>
        <taxon>Bacteria</taxon>
        <taxon>Pseudomonadati</taxon>
        <taxon>Pseudomonadota</taxon>
        <taxon>Betaproteobacteria</taxon>
        <taxon>Burkholderiales</taxon>
        <taxon>Oxalobacteraceae</taxon>
        <taxon>Undibacterium</taxon>
    </lineage>
</organism>
<proteinExistence type="predicted"/>
<feature type="transmembrane region" description="Helical" evidence="1">
    <location>
        <begin position="12"/>
        <end position="35"/>
    </location>
</feature>
<evidence type="ECO:0000256" key="1">
    <source>
        <dbReference type="SAM" id="Phobius"/>
    </source>
</evidence>
<accession>A0ABR6XV92</accession>
<dbReference type="EMBL" id="JACOFU010000010">
    <property type="protein sequence ID" value="MBC3833398.1"/>
    <property type="molecule type" value="Genomic_DNA"/>
</dbReference>
<comment type="caution">
    <text evidence="2">The sequence shown here is derived from an EMBL/GenBank/DDBJ whole genome shotgun (WGS) entry which is preliminary data.</text>
</comment>
<protein>
    <submittedName>
        <fullName evidence="2">Uncharacterized protein</fullName>
    </submittedName>
</protein>
<keyword evidence="3" id="KW-1185">Reference proteome</keyword>